<dbReference type="RefSeq" id="WP_119767385.1">
    <property type="nucleotide sequence ID" value="NZ_QYUO01000001.1"/>
</dbReference>
<dbReference type="Pfam" id="PF00496">
    <property type="entry name" value="SBP_bac_5"/>
    <property type="match status" value="1"/>
</dbReference>
<dbReference type="Gene3D" id="3.90.76.10">
    <property type="entry name" value="Dipeptide-binding Protein, Domain 1"/>
    <property type="match status" value="1"/>
</dbReference>
<dbReference type="PANTHER" id="PTHR30290:SF38">
    <property type="entry name" value="D,D-DIPEPTIDE-BINDING PERIPLASMIC PROTEIN DDPA-RELATED"/>
    <property type="match status" value="1"/>
</dbReference>
<name>A0A3A3G5N1_9BURK</name>
<dbReference type="EMBL" id="QYUO01000001">
    <property type="protein sequence ID" value="RJF97435.1"/>
    <property type="molecule type" value="Genomic_DNA"/>
</dbReference>
<dbReference type="GO" id="GO:1904680">
    <property type="term" value="F:peptide transmembrane transporter activity"/>
    <property type="evidence" value="ECO:0007669"/>
    <property type="project" value="TreeGrafter"/>
</dbReference>
<dbReference type="Proteomes" id="UP000265955">
    <property type="component" value="Unassembled WGS sequence"/>
</dbReference>
<feature type="domain" description="Solute-binding protein family 5" evidence="4">
    <location>
        <begin position="74"/>
        <end position="439"/>
    </location>
</feature>
<gene>
    <name evidence="5" type="ORF">D3871_01975</name>
</gene>
<dbReference type="SUPFAM" id="SSF53850">
    <property type="entry name" value="Periplasmic binding protein-like II"/>
    <property type="match status" value="1"/>
</dbReference>
<dbReference type="OrthoDB" id="9801799at2"/>
<dbReference type="InterPro" id="IPR030678">
    <property type="entry name" value="Peptide/Ni-bd"/>
</dbReference>
<dbReference type="GO" id="GO:0030288">
    <property type="term" value="C:outer membrane-bounded periplasmic space"/>
    <property type="evidence" value="ECO:0007669"/>
    <property type="project" value="UniProtKB-ARBA"/>
</dbReference>
<evidence type="ECO:0000256" key="2">
    <source>
        <dbReference type="ARBA" id="ARBA00022729"/>
    </source>
</evidence>
<organism evidence="5 6">
    <name type="scientific">Noviherbaspirillum saxi</name>
    <dbReference type="NCBI Taxonomy" id="2320863"/>
    <lineage>
        <taxon>Bacteria</taxon>
        <taxon>Pseudomonadati</taxon>
        <taxon>Pseudomonadota</taxon>
        <taxon>Betaproteobacteria</taxon>
        <taxon>Burkholderiales</taxon>
        <taxon>Oxalobacteraceae</taxon>
        <taxon>Noviherbaspirillum</taxon>
    </lineage>
</organism>
<dbReference type="PANTHER" id="PTHR30290">
    <property type="entry name" value="PERIPLASMIC BINDING COMPONENT OF ABC TRANSPORTER"/>
    <property type="match status" value="1"/>
</dbReference>
<evidence type="ECO:0000256" key="1">
    <source>
        <dbReference type="ARBA" id="ARBA00005695"/>
    </source>
</evidence>
<dbReference type="InterPro" id="IPR039424">
    <property type="entry name" value="SBP_5"/>
</dbReference>
<dbReference type="AlphaFoldDB" id="A0A3A3G5N1"/>
<reference evidence="6" key="1">
    <citation type="submission" date="2018-09" db="EMBL/GenBank/DDBJ databases">
        <authorList>
            <person name="Zhu H."/>
        </authorList>
    </citation>
    <scope>NUCLEOTIDE SEQUENCE [LARGE SCALE GENOMIC DNA]</scope>
    <source>
        <strain evidence="6">K1R23-30</strain>
    </source>
</reference>
<evidence type="ECO:0000256" key="3">
    <source>
        <dbReference type="SAM" id="SignalP"/>
    </source>
</evidence>
<dbReference type="GO" id="GO:0043190">
    <property type="term" value="C:ATP-binding cassette (ABC) transporter complex"/>
    <property type="evidence" value="ECO:0007669"/>
    <property type="project" value="InterPro"/>
</dbReference>
<dbReference type="PIRSF" id="PIRSF002741">
    <property type="entry name" value="MppA"/>
    <property type="match status" value="1"/>
</dbReference>
<proteinExistence type="inferred from homology"/>
<keyword evidence="2 3" id="KW-0732">Signal</keyword>
<protein>
    <submittedName>
        <fullName evidence="5">ABC transporter substrate-binding protein</fullName>
    </submittedName>
</protein>
<accession>A0A3A3G5N1</accession>
<feature type="chain" id="PRO_5017242111" evidence="3">
    <location>
        <begin position="24"/>
        <end position="526"/>
    </location>
</feature>
<sequence length="526" mass="57672">MKQSLGLFLASLTLASAAPQAGAQANGPSGTLRVAINADIRSTNPGVNRDNNTDTLILHLVEGLVAYGENGRAQPLLAHSIDTSADGKTVTFKLRDDVTFHNGKPLTAADVVWSWQRYLEPKTNWVCAADFDGQRGNKIESVEAPDAQTVVFKLNRPQPLLLTQMAALQCGGGAILHKDSVNPDGSWKAPVGTGPYMLQEWRRGEYIDMAAYPGYKSRKGPRDGYTGSKIAYAEKVRWMVIKDDAARRVALIKGQVDLLPGLSVSELEEMGSQPNVEVKSAPTMTVNALLIQSHDPVLANPLLRRALAQSLDLSAITKLASGSTGSANSSMIPTVSPYRISPVQNQGHTFDVNAAKQLVAQSGYKGQPIKLVTNRRYPDMYDQAMMVQSMAAKAGINIELEVLEWATQLDRYQSGNYQLMSFAYSARVDPLMNYEMMLGDREKSKRKVWDNPQAIALYEQAAKINGSDHAARQKLFDQMHKMMLDDVPLIVLFNPGDANAVSKKLEGYAPWALNRTRVWNVKRNGA</sequence>
<dbReference type="GO" id="GO:0015833">
    <property type="term" value="P:peptide transport"/>
    <property type="evidence" value="ECO:0007669"/>
    <property type="project" value="TreeGrafter"/>
</dbReference>
<evidence type="ECO:0000313" key="5">
    <source>
        <dbReference type="EMBL" id="RJF97435.1"/>
    </source>
</evidence>
<evidence type="ECO:0000259" key="4">
    <source>
        <dbReference type="Pfam" id="PF00496"/>
    </source>
</evidence>
<comment type="caution">
    <text evidence="5">The sequence shown here is derived from an EMBL/GenBank/DDBJ whole genome shotgun (WGS) entry which is preliminary data.</text>
</comment>
<feature type="signal peptide" evidence="3">
    <location>
        <begin position="1"/>
        <end position="23"/>
    </location>
</feature>
<keyword evidence="6" id="KW-1185">Reference proteome</keyword>
<dbReference type="Gene3D" id="3.10.105.10">
    <property type="entry name" value="Dipeptide-binding Protein, Domain 3"/>
    <property type="match status" value="1"/>
</dbReference>
<evidence type="ECO:0000313" key="6">
    <source>
        <dbReference type="Proteomes" id="UP000265955"/>
    </source>
</evidence>
<comment type="similarity">
    <text evidence="1">Belongs to the bacterial solute-binding protein 5 family.</text>
</comment>
<dbReference type="InterPro" id="IPR000914">
    <property type="entry name" value="SBP_5_dom"/>
</dbReference>
<dbReference type="Gene3D" id="3.40.190.10">
    <property type="entry name" value="Periplasmic binding protein-like II"/>
    <property type="match status" value="1"/>
</dbReference>